<dbReference type="Proteomes" id="UP000504635">
    <property type="component" value="Unplaced"/>
</dbReference>
<dbReference type="OrthoDB" id="6735276at2759"/>
<evidence type="ECO:0000256" key="1">
    <source>
        <dbReference type="ARBA" id="ARBA00022723"/>
    </source>
</evidence>
<keyword evidence="1" id="KW-0479">Metal-binding</keyword>
<evidence type="ECO:0000256" key="2">
    <source>
        <dbReference type="ARBA" id="ARBA00022771"/>
    </source>
</evidence>
<dbReference type="PROSITE" id="PS00028">
    <property type="entry name" value="ZINC_FINGER_C2H2_1"/>
    <property type="match status" value="4"/>
</dbReference>
<dbReference type="FunFam" id="3.30.160.60:FF:000630">
    <property type="entry name" value="Zinc finger protein 180"/>
    <property type="match status" value="1"/>
</dbReference>
<feature type="domain" description="C2H2-type" evidence="6">
    <location>
        <begin position="21"/>
        <end position="48"/>
    </location>
</feature>
<evidence type="ECO:0000256" key="3">
    <source>
        <dbReference type="ARBA" id="ARBA00022833"/>
    </source>
</evidence>
<dbReference type="GeneID" id="115879896"/>
<dbReference type="InterPro" id="IPR036236">
    <property type="entry name" value="Znf_C2H2_sf"/>
</dbReference>
<dbReference type="Gene3D" id="3.30.160.60">
    <property type="entry name" value="Classic Zinc Finger"/>
    <property type="match status" value="6"/>
</dbReference>
<dbReference type="GO" id="GO:0000981">
    <property type="term" value="F:DNA-binding transcription factor activity, RNA polymerase II-specific"/>
    <property type="evidence" value="ECO:0007669"/>
    <property type="project" value="TreeGrafter"/>
</dbReference>
<dbReference type="GO" id="GO:0008270">
    <property type="term" value="F:zinc ion binding"/>
    <property type="evidence" value="ECO:0007669"/>
    <property type="project" value="UniProtKB-KW"/>
</dbReference>
<name>A0A6J2XMP2_SITOR</name>
<gene>
    <name evidence="8" type="primary">LOC115879896</name>
</gene>
<feature type="chain" id="PRO_5026693412" evidence="5">
    <location>
        <begin position="22"/>
        <end position="266"/>
    </location>
</feature>
<evidence type="ECO:0000313" key="7">
    <source>
        <dbReference type="Proteomes" id="UP000504635"/>
    </source>
</evidence>
<dbReference type="PANTHER" id="PTHR23235">
    <property type="entry name" value="KRUEPPEL-LIKE TRANSCRIPTION FACTOR"/>
    <property type="match status" value="1"/>
</dbReference>
<dbReference type="PANTHER" id="PTHR23235:SF120">
    <property type="entry name" value="KRUPPEL-LIKE FACTOR 15"/>
    <property type="match status" value="1"/>
</dbReference>
<dbReference type="GO" id="GO:0005634">
    <property type="term" value="C:nucleus"/>
    <property type="evidence" value="ECO:0007669"/>
    <property type="project" value="UniProtKB-ARBA"/>
</dbReference>
<feature type="signal peptide" evidence="5">
    <location>
        <begin position="1"/>
        <end position="21"/>
    </location>
</feature>
<dbReference type="PROSITE" id="PS50157">
    <property type="entry name" value="ZINC_FINGER_C2H2_2"/>
    <property type="match status" value="4"/>
</dbReference>
<evidence type="ECO:0000259" key="6">
    <source>
        <dbReference type="PROSITE" id="PS50157"/>
    </source>
</evidence>
<dbReference type="AlphaFoldDB" id="A0A6J2XMP2"/>
<keyword evidence="7" id="KW-1185">Reference proteome</keyword>
<dbReference type="Pfam" id="PF00096">
    <property type="entry name" value="zf-C2H2"/>
    <property type="match status" value="3"/>
</dbReference>
<protein>
    <submittedName>
        <fullName evidence="8">Zinc finger protein 431-like</fullName>
    </submittedName>
</protein>
<reference evidence="8" key="1">
    <citation type="submission" date="2025-08" db="UniProtKB">
        <authorList>
            <consortium name="RefSeq"/>
        </authorList>
    </citation>
    <scope>IDENTIFICATION</scope>
    <source>
        <tissue evidence="8">Gonads</tissue>
    </source>
</reference>
<dbReference type="GO" id="GO:0000978">
    <property type="term" value="F:RNA polymerase II cis-regulatory region sequence-specific DNA binding"/>
    <property type="evidence" value="ECO:0007669"/>
    <property type="project" value="TreeGrafter"/>
</dbReference>
<dbReference type="RefSeq" id="XP_030752798.1">
    <property type="nucleotide sequence ID" value="XM_030896938.1"/>
</dbReference>
<dbReference type="FunFam" id="3.30.160.60:FF:002343">
    <property type="entry name" value="Zinc finger protein 33A"/>
    <property type="match status" value="1"/>
</dbReference>
<dbReference type="FunFam" id="3.30.160.60:FF:000446">
    <property type="entry name" value="Zinc finger protein"/>
    <property type="match status" value="1"/>
</dbReference>
<sequence>MLCLIMYIEIFVYAMFVFVRPQCPVCYKIFATQGNLKRHSYTHRSMKKFQKFICSICDLDSGSNSQLQEHIKQTHSKNIEMGKCPYCSKIFKTQHNSFKKHIWTQHNPNYKFNFICSICDKVMTYESSYVKHIETHNQEEPDYRKRRCVCEICGKDILKKNIRPHMKCHLGVKPHKCEHCGKSFINQKILRHHIRTHTKEKPHKCPVCFKGFTQPYTVTIHMRYHTGERPFSCCVCNRGFVTRAELKSHVCKGPQIFGNFAAICNK</sequence>
<feature type="domain" description="C2H2-type" evidence="6">
    <location>
        <begin position="114"/>
        <end position="141"/>
    </location>
</feature>
<proteinExistence type="predicted"/>
<dbReference type="SUPFAM" id="SSF57667">
    <property type="entry name" value="beta-beta-alpha zinc fingers"/>
    <property type="match status" value="4"/>
</dbReference>
<organism evidence="7 8">
    <name type="scientific">Sitophilus oryzae</name>
    <name type="common">Rice weevil</name>
    <name type="synonym">Curculio oryzae</name>
    <dbReference type="NCBI Taxonomy" id="7048"/>
    <lineage>
        <taxon>Eukaryota</taxon>
        <taxon>Metazoa</taxon>
        <taxon>Ecdysozoa</taxon>
        <taxon>Arthropoda</taxon>
        <taxon>Hexapoda</taxon>
        <taxon>Insecta</taxon>
        <taxon>Pterygota</taxon>
        <taxon>Neoptera</taxon>
        <taxon>Endopterygota</taxon>
        <taxon>Coleoptera</taxon>
        <taxon>Polyphaga</taxon>
        <taxon>Cucujiformia</taxon>
        <taxon>Curculionidae</taxon>
        <taxon>Dryophthorinae</taxon>
        <taxon>Sitophilus</taxon>
    </lineage>
</organism>
<dbReference type="InParanoid" id="A0A6J2XMP2"/>
<evidence type="ECO:0000313" key="8">
    <source>
        <dbReference type="RefSeq" id="XP_030752798.1"/>
    </source>
</evidence>
<feature type="domain" description="C2H2-type" evidence="6">
    <location>
        <begin position="203"/>
        <end position="230"/>
    </location>
</feature>
<dbReference type="SMART" id="SM00355">
    <property type="entry name" value="ZnF_C2H2"/>
    <property type="match status" value="8"/>
</dbReference>
<evidence type="ECO:0000256" key="5">
    <source>
        <dbReference type="SAM" id="SignalP"/>
    </source>
</evidence>
<keyword evidence="2 4" id="KW-0863">Zinc-finger</keyword>
<keyword evidence="5" id="KW-0732">Signal</keyword>
<dbReference type="KEGG" id="soy:115879896"/>
<feature type="domain" description="C2H2-type" evidence="6">
    <location>
        <begin position="175"/>
        <end position="202"/>
    </location>
</feature>
<dbReference type="InterPro" id="IPR013087">
    <property type="entry name" value="Znf_C2H2_type"/>
</dbReference>
<evidence type="ECO:0000256" key="4">
    <source>
        <dbReference type="PROSITE-ProRule" id="PRU00042"/>
    </source>
</evidence>
<keyword evidence="3" id="KW-0862">Zinc</keyword>
<accession>A0A6J2XMP2</accession>
<dbReference type="Pfam" id="PF13894">
    <property type="entry name" value="zf-C2H2_4"/>
    <property type="match status" value="1"/>
</dbReference>